<reference evidence="2" key="1">
    <citation type="submission" date="2022-11" db="UniProtKB">
        <authorList>
            <consortium name="WormBaseParasite"/>
        </authorList>
    </citation>
    <scope>IDENTIFICATION</scope>
</reference>
<proteinExistence type="predicted"/>
<dbReference type="WBParaSite" id="JU765_v2.g8755.t1">
    <property type="protein sequence ID" value="JU765_v2.g8755.t1"/>
    <property type="gene ID" value="JU765_v2.g8755"/>
</dbReference>
<protein>
    <submittedName>
        <fullName evidence="2">Glycosyl hydrolases family 38 C-terminal beta sandwich domain-containing protein</fullName>
    </submittedName>
</protein>
<sequence>MFYSPIISFSKLTNFYDYIQNYLTSYSGIKNSIPQNIKILTLKQLSSGNVLLRLEHIFAKDEDSDLSKPATIDLANLFTDFKILTVKEMSLGANSFIENGSTSTVVTLNPQDIKTFLVTVQM</sequence>
<accession>A0AC34RNR4</accession>
<dbReference type="Proteomes" id="UP000887576">
    <property type="component" value="Unplaced"/>
</dbReference>
<name>A0AC34RNR4_9BILA</name>
<evidence type="ECO:0000313" key="2">
    <source>
        <dbReference type="WBParaSite" id="JU765_v2.g8755.t1"/>
    </source>
</evidence>
<organism evidence="1 2">
    <name type="scientific">Panagrolaimus sp. JU765</name>
    <dbReference type="NCBI Taxonomy" id="591449"/>
    <lineage>
        <taxon>Eukaryota</taxon>
        <taxon>Metazoa</taxon>
        <taxon>Ecdysozoa</taxon>
        <taxon>Nematoda</taxon>
        <taxon>Chromadorea</taxon>
        <taxon>Rhabditida</taxon>
        <taxon>Tylenchina</taxon>
        <taxon>Panagrolaimomorpha</taxon>
        <taxon>Panagrolaimoidea</taxon>
        <taxon>Panagrolaimidae</taxon>
        <taxon>Panagrolaimus</taxon>
    </lineage>
</organism>
<evidence type="ECO:0000313" key="1">
    <source>
        <dbReference type="Proteomes" id="UP000887576"/>
    </source>
</evidence>